<dbReference type="InterPro" id="IPR052709">
    <property type="entry name" value="Transposase-MT_Hybrid"/>
</dbReference>
<dbReference type="AlphaFoldDB" id="A0A2J7QNK5"/>
<evidence type="ECO:0000256" key="1">
    <source>
        <dbReference type="SAM" id="MobiDB-lite"/>
    </source>
</evidence>
<dbReference type="InParanoid" id="A0A2J7QNK5"/>
<dbReference type="OrthoDB" id="7552988at2759"/>
<dbReference type="Gene3D" id="1.10.10.1450">
    <property type="match status" value="1"/>
</dbReference>
<reference evidence="3 4" key="1">
    <citation type="submission" date="2017-12" db="EMBL/GenBank/DDBJ databases">
        <title>Hemimetabolous genomes reveal molecular basis of termite eusociality.</title>
        <authorList>
            <person name="Harrison M.C."/>
            <person name="Jongepier E."/>
            <person name="Robertson H.M."/>
            <person name="Arning N."/>
            <person name="Bitard-Feildel T."/>
            <person name="Chao H."/>
            <person name="Childers C.P."/>
            <person name="Dinh H."/>
            <person name="Doddapaneni H."/>
            <person name="Dugan S."/>
            <person name="Gowin J."/>
            <person name="Greiner C."/>
            <person name="Han Y."/>
            <person name="Hu H."/>
            <person name="Hughes D.S.T."/>
            <person name="Huylmans A.-K."/>
            <person name="Kemena C."/>
            <person name="Kremer L.P.M."/>
            <person name="Lee S.L."/>
            <person name="Lopez-Ezquerra A."/>
            <person name="Mallet L."/>
            <person name="Monroy-Kuhn J.M."/>
            <person name="Moser A."/>
            <person name="Murali S.C."/>
            <person name="Muzny D.M."/>
            <person name="Otani S."/>
            <person name="Piulachs M.-D."/>
            <person name="Poelchau M."/>
            <person name="Qu J."/>
            <person name="Schaub F."/>
            <person name="Wada-Katsumata A."/>
            <person name="Worley K.C."/>
            <person name="Xie Q."/>
            <person name="Ylla G."/>
            <person name="Poulsen M."/>
            <person name="Gibbs R.A."/>
            <person name="Schal C."/>
            <person name="Richards S."/>
            <person name="Belles X."/>
            <person name="Korb J."/>
            <person name="Bornberg-Bauer E."/>
        </authorList>
    </citation>
    <scope>NUCLEOTIDE SEQUENCE [LARGE SCALE GENOMIC DNA]</scope>
    <source>
        <tissue evidence="3">Whole body</tissue>
    </source>
</reference>
<dbReference type="GO" id="GO:0003676">
    <property type="term" value="F:nucleic acid binding"/>
    <property type="evidence" value="ECO:0007669"/>
    <property type="project" value="InterPro"/>
</dbReference>
<accession>A0A2J7QNK5</accession>
<dbReference type="EMBL" id="NEVH01012859">
    <property type="protein sequence ID" value="PNF30174.1"/>
    <property type="molecule type" value="Genomic_DNA"/>
</dbReference>
<sequence length="316" mass="36630">MSFRQRAVIEFLVKEEIPAAEIHQRLQRAYGSVCMSASSVRIWVKHFKDGNTSIEDEPRSGRPRTASTERNKERVDEIIQDDRPETVDTISRKLGIGHSAVQEMIKSWGYRKMCARWVPRLLTEDHKGQRKAITSELLQRYRHEGDDFLLCIVTGDESWFHHFEPETKRQSMEWHHLHSPSKKKAKTVPSAAKVMGTVFWDAEGFILAEFLEPGQTINAARYVQTLHKLRRALRDKRPGRNIIILHDNARPHAARLALEAIAKMGWEVLPPHPPSSPDLAPSDYHLFRFVKDQLRGQRFETREAFEKAVRQCLRMA</sequence>
<dbReference type="InterPro" id="IPR041426">
    <property type="entry name" value="Mos1_HTH"/>
</dbReference>
<dbReference type="Proteomes" id="UP000235965">
    <property type="component" value="Unassembled WGS sequence"/>
</dbReference>
<dbReference type="STRING" id="105785.A0A2J7QNK5"/>
<feature type="region of interest" description="Disordered" evidence="1">
    <location>
        <begin position="52"/>
        <end position="73"/>
    </location>
</feature>
<feature type="domain" description="Mos1 transposase HTH" evidence="2">
    <location>
        <begin position="6"/>
        <end position="51"/>
    </location>
</feature>
<keyword evidence="4" id="KW-1185">Reference proteome</keyword>
<evidence type="ECO:0000313" key="3">
    <source>
        <dbReference type="EMBL" id="PNF30174.1"/>
    </source>
</evidence>
<dbReference type="Pfam" id="PF17906">
    <property type="entry name" value="HTH_48"/>
    <property type="match status" value="1"/>
</dbReference>
<dbReference type="PANTHER" id="PTHR46060">
    <property type="entry name" value="MARINER MOS1 TRANSPOSASE-LIKE PROTEIN"/>
    <property type="match status" value="1"/>
</dbReference>
<evidence type="ECO:0000313" key="4">
    <source>
        <dbReference type="Proteomes" id="UP000235965"/>
    </source>
</evidence>
<comment type="caution">
    <text evidence="3">The sequence shown here is derived from an EMBL/GenBank/DDBJ whole genome shotgun (WGS) entry which is preliminary data.</text>
</comment>
<evidence type="ECO:0000259" key="2">
    <source>
        <dbReference type="Pfam" id="PF17906"/>
    </source>
</evidence>
<protein>
    <recommendedName>
        <fullName evidence="2">Mos1 transposase HTH domain-containing protein</fullName>
    </recommendedName>
</protein>
<dbReference type="Gene3D" id="3.30.420.10">
    <property type="entry name" value="Ribonuclease H-like superfamily/Ribonuclease H"/>
    <property type="match status" value="1"/>
</dbReference>
<name>A0A2J7QNK5_9NEOP</name>
<proteinExistence type="predicted"/>
<dbReference type="Pfam" id="PF01359">
    <property type="entry name" value="Transposase_1"/>
    <property type="match status" value="1"/>
</dbReference>
<dbReference type="PANTHER" id="PTHR46060:SF1">
    <property type="entry name" value="MARINER MOS1 TRANSPOSASE-LIKE PROTEIN"/>
    <property type="match status" value="1"/>
</dbReference>
<organism evidence="3 4">
    <name type="scientific">Cryptotermes secundus</name>
    <dbReference type="NCBI Taxonomy" id="105785"/>
    <lineage>
        <taxon>Eukaryota</taxon>
        <taxon>Metazoa</taxon>
        <taxon>Ecdysozoa</taxon>
        <taxon>Arthropoda</taxon>
        <taxon>Hexapoda</taxon>
        <taxon>Insecta</taxon>
        <taxon>Pterygota</taxon>
        <taxon>Neoptera</taxon>
        <taxon>Polyneoptera</taxon>
        <taxon>Dictyoptera</taxon>
        <taxon>Blattodea</taxon>
        <taxon>Blattoidea</taxon>
        <taxon>Termitoidae</taxon>
        <taxon>Kalotermitidae</taxon>
        <taxon>Cryptotermitinae</taxon>
        <taxon>Cryptotermes</taxon>
    </lineage>
</organism>
<dbReference type="InterPro" id="IPR036397">
    <property type="entry name" value="RNaseH_sf"/>
</dbReference>
<dbReference type="InterPro" id="IPR001888">
    <property type="entry name" value="Transposase_1"/>
</dbReference>
<gene>
    <name evidence="3" type="ORF">B7P43_G18398</name>
</gene>